<feature type="domain" description="Alcohol dehydrogenase-like C-terminal" evidence="6">
    <location>
        <begin position="179"/>
        <end position="298"/>
    </location>
</feature>
<name>A0A1H3TFC8_9ACTN</name>
<evidence type="ECO:0000256" key="2">
    <source>
        <dbReference type="ARBA" id="ARBA00008072"/>
    </source>
</evidence>
<dbReference type="SUPFAM" id="SSF51735">
    <property type="entry name" value="NAD(P)-binding Rossmann-fold domains"/>
    <property type="match status" value="1"/>
</dbReference>
<reference evidence="9" key="1">
    <citation type="submission" date="2016-10" db="EMBL/GenBank/DDBJ databases">
        <authorList>
            <person name="Varghese N."/>
            <person name="Submissions S."/>
        </authorList>
    </citation>
    <scope>NUCLEOTIDE SEQUENCE [LARGE SCALE GENOMIC DNA]</scope>
    <source>
        <strain evidence="9">DSM 44718</strain>
    </source>
</reference>
<sequence>MARRVLAQDGEIILREVPDPELGPGDVLVRPRYSVISPGTERSIVRATRTSVAEAHEYPNAAYTWRTVRSSAVRGQTRLPHMPPDDAASLGYSLAGTVVAVGADVLDLRPGDLVACSGSQCAYHCDLVAVPRNLTVPVPAGVDLAAAAHVTLGAVSIEALRRTECRFGETVATFGSGMLGLLIAQLAASAGVYVVALDTNTARLELASQLGAVATLTDTGAGGLSRVRGLTGGFGVDAVIVAAADPGSTLVNFAFDLLRPGGRVVALGDFGMDLDRARFFGAQATFVPSIAYGPGRYDPVYEENNVDLPISVVRWTENRNMGHFVRLLAEGRVDLDVMKAVRVPFADAPTAYRALFADDSPLTAVLDFGD</sequence>
<protein>
    <submittedName>
        <fullName evidence="8">D-arabinose 1-dehydrogenase, Zn-dependent alcohol dehydrogenase family</fullName>
    </submittedName>
</protein>
<evidence type="ECO:0000259" key="6">
    <source>
        <dbReference type="Pfam" id="PF00107"/>
    </source>
</evidence>
<comment type="similarity">
    <text evidence="2">Belongs to the zinc-containing alcohol dehydrogenase family.</text>
</comment>
<dbReference type="GO" id="GO:0016491">
    <property type="term" value="F:oxidoreductase activity"/>
    <property type="evidence" value="ECO:0007669"/>
    <property type="project" value="UniProtKB-KW"/>
</dbReference>
<dbReference type="RefSeq" id="WP_090799154.1">
    <property type="nucleotide sequence ID" value="NZ_BOND01000002.1"/>
</dbReference>
<dbReference type="CDD" id="cd08255">
    <property type="entry name" value="2-desacetyl-2-hydroxyethyl_bacteriochlorophyllide_like"/>
    <property type="match status" value="1"/>
</dbReference>
<evidence type="ECO:0000256" key="1">
    <source>
        <dbReference type="ARBA" id="ARBA00001947"/>
    </source>
</evidence>
<keyword evidence="9" id="KW-1185">Reference proteome</keyword>
<dbReference type="InterPro" id="IPR011032">
    <property type="entry name" value="GroES-like_sf"/>
</dbReference>
<dbReference type="InterPro" id="IPR036291">
    <property type="entry name" value="NAD(P)-bd_dom_sf"/>
</dbReference>
<dbReference type="InterPro" id="IPR013154">
    <property type="entry name" value="ADH-like_N"/>
</dbReference>
<evidence type="ECO:0000313" key="8">
    <source>
        <dbReference type="EMBL" id="SDZ48541.1"/>
    </source>
</evidence>
<feature type="domain" description="Alcohol dehydrogenase-like N-terminal" evidence="7">
    <location>
        <begin position="73"/>
        <end position="126"/>
    </location>
</feature>
<dbReference type="AlphaFoldDB" id="A0A1H3TFC8"/>
<dbReference type="InterPro" id="IPR013149">
    <property type="entry name" value="ADH-like_C"/>
</dbReference>
<dbReference type="STRING" id="137265.SAMN05421684_5607"/>
<evidence type="ECO:0000259" key="7">
    <source>
        <dbReference type="Pfam" id="PF08240"/>
    </source>
</evidence>
<dbReference type="EMBL" id="FNQB01000003">
    <property type="protein sequence ID" value="SDZ48541.1"/>
    <property type="molecule type" value="Genomic_DNA"/>
</dbReference>
<dbReference type="Pfam" id="PF00107">
    <property type="entry name" value="ADH_zinc_N"/>
    <property type="match status" value="1"/>
</dbReference>
<evidence type="ECO:0000256" key="3">
    <source>
        <dbReference type="ARBA" id="ARBA00022723"/>
    </source>
</evidence>
<comment type="cofactor">
    <cofactor evidence="1">
        <name>Zn(2+)</name>
        <dbReference type="ChEBI" id="CHEBI:29105"/>
    </cofactor>
</comment>
<dbReference type="PANTHER" id="PTHR43350">
    <property type="entry name" value="NAD-DEPENDENT ALCOHOL DEHYDROGENASE"/>
    <property type="match status" value="1"/>
</dbReference>
<dbReference type="Pfam" id="PF08240">
    <property type="entry name" value="ADH_N"/>
    <property type="match status" value="1"/>
</dbReference>
<dbReference type="Gene3D" id="3.90.180.10">
    <property type="entry name" value="Medium-chain alcohol dehydrogenases, catalytic domain"/>
    <property type="match status" value="1"/>
</dbReference>
<keyword evidence="4" id="KW-0862">Zinc</keyword>
<dbReference type="PANTHER" id="PTHR43350:SF19">
    <property type="entry name" value="D-GULOSIDE 3-DEHYDROGENASE"/>
    <property type="match status" value="1"/>
</dbReference>
<keyword evidence="3" id="KW-0479">Metal-binding</keyword>
<evidence type="ECO:0000256" key="5">
    <source>
        <dbReference type="ARBA" id="ARBA00023002"/>
    </source>
</evidence>
<dbReference type="Gene3D" id="3.40.50.720">
    <property type="entry name" value="NAD(P)-binding Rossmann-like Domain"/>
    <property type="match status" value="1"/>
</dbReference>
<accession>A0A1H3TFC8</accession>
<dbReference type="Proteomes" id="UP000199632">
    <property type="component" value="Unassembled WGS sequence"/>
</dbReference>
<dbReference type="OrthoDB" id="179913at2"/>
<keyword evidence="5" id="KW-0560">Oxidoreductase</keyword>
<evidence type="ECO:0000313" key="9">
    <source>
        <dbReference type="Proteomes" id="UP000199632"/>
    </source>
</evidence>
<dbReference type="GO" id="GO:0046872">
    <property type="term" value="F:metal ion binding"/>
    <property type="evidence" value="ECO:0007669"/>
    <property type="project" value="UniProtKB-KW"/>
</dbReference>
<organism evidence="8 9">
    <name type="scientific">Asanoa ishikariensis</name>
    <dbReference type="NCBI Taxonomy" id="137265"/>
    <lineage>
        <taxon>Bacteria</taxon>
        <taxon>Bacillati</taxon>
        <taxon>Actinomycetota</taxon>
        <taxon>Actinomycetes</taxon>
        <taxon>Micromonosporales</taxon>
        <taxon>Micromonosporaceae</taxon>
        <taxon>Asanoa</taxon>
    </lineage>
</organism>
<dbReference type="SUPFAM" id="SSF50129">
    <property type="entry name" value="GroES-like"/>
    <property type="match status" value="1"/>
</dbReference>
<proteinExistence type="inferred from homology"/>
<gene>
    <name evidence="8" type="ORF">SAMN05421684_5607</name>
</gene>
<evidence type="ECO:0000256" key="4">
    <source>
        <dbReference type="ARBA" id="ARBA00022833"/>
    </source>
</evidence>